<evidence type="ECO:0000259" key="2">
    <source>
        <dbReference type="Pfam" id="PF20182"/>
    </source>
</evidence>
<feature type="transmembrane region" description="Helical" evidence="1">
    <location>
        <begin position="220"/>
        <end position="240"/>
    </location>
</feature>
<evidence type="ECO:0000313" key="3">
    <source>
        <dbReference type="EMBL" id="QXN93746.1"/>
    </source>
</evidence>
<feature type="transmembrane region" description="Helical" evidence="1">
    <location>
        <begin position="135"/>
        <end position="161"/>
    </location>
</feature>
<organism evidence="3 4">
    <name type="scientific">Nocardia iowensis</name>
    <dbReference type="NCBI Taxonomy" id="204891"/>
    <lineage>
        <taxon>Bacteria</taxon>
        <taxon>Bacillati</taxon>
        <taxon>Actinomycetota</taxon>
        <taxon>Actinomycetes</taxon>
        <taxon>Mycobacteriales</taxon>
        <taxon>Nocardiaceae</taxon>
        <taxon>Nocardia</taxon>
    </lineage>
</organism>
<sequence>MVTSSWPTLWSLPVVGYAWILLAVRLTRFRATLLDHRGNLALAVLVIASTMREPTLQRGLVTLSAGYLSDAWLFQLAIILMGAVVGFNVLVLADALGLRYRPAVVHGIAVGSALIALLCGTGARHHGVAIADETGWAPVGFWLALLPPMVWLDGLVIRLGIAQLRQRPERREVLAYAALALFPAVHLLGFSCAPIAAVFLVRGEHNVFTALLAAADRDILLYQLVIIVVGMTVPLLLRLAQRLGLDAASRSRKRLLPLWSDLTAVCPELVYRGPAGDLGSRFLLHRTVIEIRDCLRILSRYAPEPASLTGDAHAVQDYAIQLAHACAAKSAGAPASGAVLALPSTAGDVDAEIAELTTLAAHWHKARTVADLPSASRA</sequence>
<dbReference type="Proteomes" id="UP000694257">
    <property type="component" value="Chromosome"/>
</dbReference>
<dbReference type="Pfam" id="PF20182">
    <property type="entry name" value="DUF6545"/>
    <property type="match status" value="1"/>
</dbReference>
<dbReference type="RefSeq" id="WP_218475986.1">
    <property type="nucleotide sequence ID" value="NZ_BAABJN010000001.1"/>
</dbReference>
<feature type="transmembrane region" description="Helical" evidence="1">
    <location>
        <begin position="36"/>
        <end position="52"/>
    </location>
</feature>
<dbReference type="InterPro" id="IPR046675">
    <property type="entry name" value="DUF6545"/>
</dbReference>
<protein>
    <recommendedName>
        <fullName evidence="2">DUF6545 domain-containing protein</fullName>
    </recommendedName>
</protein>
<dbReference type="NCBIfam" id="NF042915">
    <property type="entry name" value="MAB_1171c_fam"/>
    <property type="match status" value="1"/>
</dbReference>
<gene>
    <name evidence="3" type="ORF">KV110_12130</name>
</gene>
<reference evidence="3 4" key="1">
    <citation type="submission" date="2021-07" db="EMBL/GenBank/DDBJ databases">
        <title>Whole Genome Sequence of Nocardia Iowensis.</title>
        <authorList>
            <person name="Lamm A."/>
            <person name="Collins-Fairclough A.M."/>
            <person name="Bunk B."/>
            <person name="Sproer C."/>
        </authorList>
    </citation>
    <scope>NUCLEOTIDE SEQUENCE [LARGE SCALE GENOMIC DNA]</scope>
    <source>
        <strain evidence="3 4">NRRL 5646</strain>
    </source>
</reference>
<evidence type="ECO:0000256" key="1">
    <source>
        <dbReference type="SAM" id="Phobius"/>
    </source>
</evidence>
<dbReference type="InterPro" id="IPR050039">
    <property type="entry name" value="MAB_1171c-like"/>
</dbReference>
<keyword evidence="1" id="KW-0472">Membrane</keyword>
<evidence type="ECO:0000313" key="4">
    <source>
        <dbReference type="Proteomes" id="UP000694257"/>
    </source>
</evidence>
<feature type="transmembrane region" description="Helical" evidence="1">
    <location>
        <begin position="6"/>
        <end position="24"/>
    </location>
</feature>
<proteinExistence type="predicted"/>
<feature type="transmembrane region" description="Helical" evidence="1">
    <location>
        <begin position="72"/>
        <end position="91"/>
    </location>
</feature>
<keyword evidence="1" id="KW-0812">Transmembrane</keyword>
<name>A0ABX8RWU2_NOCIO</name>
<accession>A0ABX8RWU2</accession>
<keyword evidence="1" id="KW-1133">Transmembrane helix</keyword>
<feature type="transmembrane region" description="Helical" evidence="1">
    <location>
        <begin position="103"/>
        <end position="123"/>
    </location>
</feature>
<feature type="domain" description="DUF6545" evidence="2">
    <location>
        <begin position="248"/>
        <end position="364"/>
    </location>
</feature>
<dbReference type="EMBL" id="CP078145">
    <property type="protein sequence ID" value="QXN93746.1"/>
    <property type="molecule type" value="Genomic_DNA"/>
</dbReference>
<feature type="transmembrane region" description="Helical" evidence="1">
    <location>
        <begin position="173"/>
        <end position="200"/>
    </location>
</feature>
<keyword evidence="4" id="KW-1185">Reference proteome</keyword>